<evidence type="ECO:0000259" key="12">
    <source>
        <dbReference type="Pfam" id="PF00852"/>
    </source>
</evidence>
<keyword evidence="8 11" id="KW-0472">Membrane</keyword>
<keyword evidence="11" id="KW-0333">Golgi apparatus</keyword>
<dbReference type="EMBL" id="VSWD01000010">
    <property type="protein sequence ID" value="KAK3090654.1"/>
    <property type="molecule type" value="Genomic_DNA"/>
</dbReference>
<evidence type="ECO:0000256" key="1">
    <source>
        <dbReference type="ARBA" id="ARBA00004922"/>
    </source>
</evidence>
<dbReference type="InterPro" id="IPR055270">
    <property type="entry name" value="Glyco_tran_10_C"/>
</dbReference>
<feature type="domain" description="Fucosyltransferase N-terminal" evidence="13">
    <location>
        <begin position="28"/>
        <end position="131"/>
    </location>
</feature>
<reference evidence="14" key="1">
    <citation type="submission" date="2019-08" db="EMBL/GenBank/DDBJ databases">
        <title>The improved chromosome-level genome for the pearl oyster Pinctada fucata martensii using PacBio sequencing and Hi-C.</title>
        <authorList>
            <person name="Zheng Z."/>
        </authorList>
    </citation>
    <scope>NUCLEOTIDE SEQUENCE</scope>
    <source>
        <strain evidence="14">ZZ-2019</strain>
        <tissue evidence="14">Adductor muscle</tissue>
    </source>
</reference>
<dbReference type="FunFam" id="3.40.50.11660:FF:000002">
    <property type="entry name" value="Alpha-(1,3)-fucosyltransferase"/>
    <property type="match status" value="1"/>
</dbReference>
<evidence type="ECO:0000256" key="8">
    <source>
        <dbReference type="ARBA" id="ARBA00023136"/>
    </source>
</evidence>
<name>A0AA89BTV9_PINIB</name>
<feature type="domain" description="Fucosyltransferase C-terminal" evidence="12">
    <location>
        <begin position="167"/>
        <end position="362"/>
    </location>
</feature>
<dbReference type="Proteomes" id="UP001186944">
    <property type="component" value="Unassembled WGS sequence"/>
</dbReference>
<dbReference type="PANTHER" id="PTHR11929:SF198">
    <property type="entry name" value="ALPHA-(1,3)-FUCOSYLTRANSFERASE 11"/>
    <property type="match status" value="1"/>
</dbReference>
<keyword evidence="5 11" id="KW-0812">Transmembrane</keyword>
<keyword evidence="7 11" id="KW-1133">Transmembrane helix</keyword>
<dbReference type="AlphaFoldDB" id="A0AA89BTV9"/>
<dbReference type="GO" id="GO:0046920">
    <property type="term" value="F:alpha-(1-&gt;3)-fucosyltransferase activity"/>
    <property type="evidence" value="ECO:0007669"/>
    <property type="project" value="TreeGrafter"/>
</dbReference>
<dbReference type="Pfam" id="PF17039">
    <property type="entry name" value="Glyco_tran_10_N"/>
    <property type="match status" value="1"/>
</dbReference>
<dbReference type="PANTHER" id="PTHR11929">
    <property type="entry name" value="ALPHA- 1,3 -FUCOSYLTRANSFERASE"/>
    <property type="match status" value="1"/>
</dbReference>
<dbReference type="SUPFAM" id="SSF53756">
    <property type="entry name" value="UDP-Glycosyltransferase/glycogen phosphorylase"/>
    <property type="match status" value="1"/>
</dbReference>
<evidence type="ECO:0000256" key="10">
    <source>
        <dbReference type="ARBA" id="ARBA00060399"/>
    </source>
</evidence>
<feature type="transmembrane region" description="Helical" evidence="11">
    <location>
        <begin position="6"/>
        <end position="23"/>
    </location>
</feature>
<evidence type="ECO:0000256" key="11">
    <source>
        <dbReference type="RuleBase" id="RU003832"/>
    </source>
</evidence>
<protein>
    <recommendedName>
        <fullName evidence="11">Fucosyltransferase</fullName>
        <ecNumber evidence="11">2.4.1.-</ecNumber>
    </recommendedName>
</protein>
<evidence type="ECO:0000256" key="6">
    <source>
        <dbReference type="ARBA" id="ARBA00022968"/>
    </source>
</evidence>
<evidence type="ECO:0000256" key="4">
    <source>
        <dbReference type="ARBA" id="ARBA00022679"/>
    </source>
</evidence>
<comment type="subcellular location">
    <subcellularLocation>
        <location evidence="10">Endomembrane system</location>
        <topology evidence="10">Single-pass type II membrane protein</topology>
    </subcellularLocation>
    <subcellularLocation>
        <location evidence="11">Golgi apparatus</location>
        <location evidence="11">Golgi stack membrane</location>
        <topology evidence="11">Single-pass type II membrane protein</topology>
    </subcellularLocation>
</comment>
<keyword evidence="4 11" id="KW-0808">Transferase</keyword>
<dbReference type="InterPro" id="IPR038577">
    <property type="entry name" value="GT10-like_C_sf"/>
</dbReference>
<keyword evidence="15" id="KW-1185">Reference proteome</keyword>
<evidence type="ECO:0000256" key="5">
    <source>
        <dbReference type="ARBA" id="ARBA00022692"/>
    </source>
</evidence>
<organism evidence="14 15">
    <name type="scientific">Pinctada imbricata</name>
    <name type="common">Atlantic pearl-oyster</name>
    <name type="synonym">Pinctada martensii</name>
    <dbReference type="NCBI Taxonomy" id="66713"/>
    <lineage>
        <taxon>Eukaryota</taxon>
        <taxon>Metazoa</taxon>
        <taxon>Spiralia</taxon>
        <taxon>Lophotrochozoa</taxon>
        <taxon>Mollusca</taxon>
        <taxon>Bivalvia</taxon>
        <taxon>Autobranchia</taxon>
        <taxon>Pteriomorphia</taxon>
        <taxon>Pterioida</taxon>
        <taxon>Pterioidea</taxon>
        <taxon>Pteriidae</taxon>
        <taxon>Pinctada</taxon>
    </lineage>
</organism>
<dbReference type="GO" id="GO:0032580">
    <property type="term" value="C:Golgi cisterna membrane"/>
    <property type="evidence" value="ECO:0007669"/>
    <property type="project" value="UniProtKB-SubCell"/>
</dbReference>
<evidence type="ECO:0000259" key="13">
    <source>
        <dbReference type="Pfam" id="PF17039"/>
    </source>
</evidence>
<dbReference type="Pfam" id="PF00852">
    <property type="entry name" value="Glyco_transf_10"/>
    <property type="match status" value="1"/>
</dbReference>
<evidence type="ECO:0000256" key="9">
    <source>
        <dbReference type="ARBA" id="ARBA00023180"/>
    </source>
</evidence>
<keyword evidence="9" id="KW-0325">Glycoprotein</keyword>
<keyword evidence="3 11" id="KW-0328">Glycosyltransferase</keyword>
<dbReference type="Gene3D" id="3.40.50.11660">
    <property type="entry name" value="Glycosyl transferase family 10, C-terminal domain"/>
    <property type="match status" value="1"/>
</dbReference>
<keyword evidence="6" id="KW-0735">Signal-anchor</keyword>
<comment type="similarity">
    <text evidence="2 11">Belongs to the glycosyltransferase 10 family.</text>
</comment>
<dbReference type="EC" id="2.4.1.-" evidence="11"/>
<evidence type="ECO:0000256" key="2">
    <source>
        <dbReference type="ARBA" id="ARBA00008919"/>
    </source>
</evidence>
<sequence length="452" mass="53666">MEYYIYSSVMVFMILLGFSNSFVGGSKQRPLILWWYSGIYPHDGDEVNLVKCGKVKCLSSASRRYLADSRTRVIIFYGSRLSPRDLPLPRADHHQWALFHEESPMNNYILSHGEFMELFNHTATFSRMSDYPITTHSIYSLRYLTERMPTPLETKNRKIKNENLAPILYIQSHCNVASDRDNYVRELMKYIKVDSYGKCLHDKDLPLEMTDPMTSFQSESFYDFISQYKFHLAFENAICGDYFTEKITRPLHVGSIPIYHGSPTIRDWMPNNRTIILVNDYKSPKYLAQYINYLNDKDDEYEKYLEYKNPGGVTNQRLLNTLMTRDWGTQDEKMYKYNDEDKDTYFAGFECHLCRTLWESETEESSVPRKYIANSSHMDCPNPYPSVGDRQRKLPYDYWGPMNYQQVYEDDKIRASAVRKMLQMKETDSNKFWDYYQELLEERQLHRVNDEL</sequence>
<dbReference type="InterPro" id="IPR031481">
    <property type="entry name" value="Glyco_tran_10_N"/>
</dbReference>
<evidence type="ECO:0000313" key="15">
    <source>
        <dbReference type="Proteomes" id="UP001186944"/>
    </source>
</evidence>
<accession>A0AA89BTV9</accession>
<evidence type="ECO:0000313" key="14">
    <source>
        <dbReference type="EMBL" id="KAK3090654.1"/>
    </source>
</evidence>
<proteinExistence type="inferred from homology"/>
<dbReference type="InterPro" id="IPR001503">
    <property type="entry name" value="Glyco_trans_10"/>
</dbReference>
<evidence type="ECO:0000256" key="7">
    <source>
        <dbReference type="ARBA" id="ARBA00022989"/>
    </source>
</evidence>
<comment type="caution">
    <text evidence="14">The sequence shown here is derived from an EMBL/GenBank/DDBJ whole genome shotgun (WGS) entry which is preliminary data.</text>
</comment>
<comment type="pathway">
    <text evidence="1">Protein modification; protein glycosylation.</text>
</comment>
<evidence type="ECO:0000256" key="3">
    <source>
        <dbReference type="ARBA" id="ARBA00022676"/>
    </source>
</evidence>
<gene>
    <name evidence="14" type="ORF">FSP39_013407</name>
</gene>